<dbReference type="Gene3D" id="1.20.5.4130">
    <property type="match status" value="1"/>
</dbReference>
<feature type="domain" description="NB-ARC" evidence="12">
    <location>
        <begin position="152"/>
        <end position="220"/>
    </location>
</feature>
<keyword evidence="10" id="KW-0067">ATP-binding</keyword>
<comment type="function">
    <text evidence="1">Confers resistance to late blight (Phytophthora infestans) races carrying the avirulence gene Avr1. Resistance proteins guard the plant against pathogens that contain an appropriate avirulence protein via an indirect interaction with this avirulence protein. That triggers a defense system including the hypersensitive response, which restricts the pathogen growth.</text>
</comment>
<accession>A0AAV6YAY5</accession>
<feature type="region of interest" description="Disordered" evidence="11">
    <location>
        <begin position="118"/>
        <end position="139"/>
    </location>
</feature>
<evidence type="ECO:0000259" key="13">
    <source>
        <dbReference type="Pfam" id="PF23559"/>
    </source>
</evidence>
<comment type="subcellular location">
    <subcellularLocation>
        <location evidence="2">Cytoplasm</location>
    </subcellularLocation>
</comment>
<dbReference type="Gene3D" id="1.10.10.10">
    <property type="entry name" value="Winged helix-like DNA-binding domain superfamily/Winged helix DNA-binding domain"/>
    <property type="match status" value="1"/>
</dbReference>
<feature type="domain" description="Disease resistance R13L4/SHOC-2-like LRR" evidence="14">
    <location>
        <begin position="449"/>
        <end position="731"/>
    </location>
</feature>
<dbReference type="EMBL" id="WHWC01000002">
    <property type="protein sequence ID" value="KAG8388600.1"/>
    <property type="molecule type" value="Genomic_DNA"/>
</dbReference>
<evidence type="ECO:0000256" key="4">
    <source>
        <dbReference type="ARBA" id="ARBA00022490"/>
    </source>
</evidence>
<dbReference type="AlphaFoldDB" id="A0AAV6YAY5"/>
<dbReference type="Proteomes" id="UP000826271">
    <property type="component" value="Unassembled WGS sequence"/>
</dbReference>
<gene>
    <name evidence="15" type="ORF">BUALT_Bualt02G0142400</name>
</gene>
<dbReference type="InterPro" id="IPR055414">
    <property type="entry name" value="LRR_R13L4/SHOC2-like"/>
</dbReference>
<reference evidence="15" key="1">
    <citation type="submission" date="2019-10" db="EMBL/GenBank/DDBJ databases">
        <authorList>
            <person name="Zhang R."/>
            <person name="Pan Y."/>
            <person name="Wang J."/>
            <person name="Ma R."/>
            <person name="Yu S."/>
        </authorList>
    </citation>
    <scope>NUCLEOTIDE SEQUENCE</scope>
    <source>
        <strain evidence="15">LA-IB0</strain>
        <tissue evidence="15">Leaf</tissue>
    </source>
</reference>
<evidence type="ECO:0000256" key="8">
    <source>
        <dbReference type="ARBA" id="ARBA00022741"/>
    </source>
</evidence>
<dbReference type="Pfam" id="PF23559">
    <property type="entry name" value="WHD_DRP"/>
    <property type="match status" value="1"/>
</dbReference>
<dbReference type="FunFam" id="1.10.10.10:FF:000322">
    <property type="entry name" value="Probable disease resistance protein At1g63360"/>
    <property type="match status" value="1"/>
</dbReference>
<keyword evidence="8" id="KW-0547">Nucleotide-binding</keyword>
<keyword evidence="7" id="KW-0677">Repeat</keyword>
<comment type="caution">
    <text evidence="15">The sequence shown here is derived from an EMBL/GenBank/DDBJ whole genome shotgun (WGS) entry which is preliminary data.</text>
</comment>
<proteinExistence type="inferred from homology"/>
<evidence type="ECO:0000256" key="10">
    <source>
        <dbReference type="ARBA" id="ARBA00022840"/>
    </source>
</evidence>
<keyword evidence="5" id="KW-0433">Leucine-rich repeat</keyword>
<dbReference type="InterPro" id="IPR042197">
    <property type="entry name" value="Apaf_helical"/>
</dbReference>
<evidence type="ECO:0000256" key="7">
    <source>
        <dbReference type="ARBA" id="ARBA00022737"/>
    </source>
</evidence>
<protein>
    <recommendedName>
        <fullName evidence="17">NB-ARC domain-containing protein</fullName>
    </recommendedName>
</protein>
<dbReference type="InterPro" id="IPR027417">
    <property type="entry name" value="P-loop_NTPase"/>
</dbReference>
<dbReference type="Pfam" id="PF23598">
    <property type="entry name" value="LRR_14"/>
    <property type="match status" value="1"/>
</dbReference>
<dbReference type="InterPro" id="IPR058922">
    <property type="entry name" value="WHD_DRP"/>
</dbReference>
<keyword evidence="6" id="KW-0381">Hypersensitive response</keyword>
<evidence type="ECO:0000256" key="6">
    <source>
        <dbReference type="ARBA" id="ARBA00022667"/>
    </source>
</evidence>
<evidence type="ECO:0000313" key="16">
    <source>
        <dbReference type="Proteomes" id="UP000826271"/>
    </source>
</evidence>
<name>A0AAV6YAY5_9LAMI</name>
<dbReference type="Pfam" id="PF00931">
    <property type="entry name" value="NB-ARC"/>
    <property type="match status" value="1"/>
</dbReference>
<dbReference type="InterPro" id="IPR032675">
    <property type="entry name" value="LRR_dom_sf"/>
</dbReference>
<keyword evidence="9" id="KW-0611">Plant defense</keyword>
<evidence type="ECO:0000256" key="2">
    <source>
        <dbReference type="ARBA" id="ARBA00004496"/>
    </source>
</evidence>
<feature type="compositionally biased region" description="Low complexity" evidence="11">
    <location>
        <begin position="124"/>
        <end position="138"/>
    </location>
</feature>
<sequence>MSAYAALISPVHAMEHVQHYGRHLISLDEKQIESLREKIRFLQHFLQVYSHGGGSSKEVEKLESQIADTAFTAEDIIETHVVDQILSRPTNSLLFCDLGAVINDMDFINKKIKEEKGFKDQQSRHSIPSSSSNSTSSSKNTVVGFDDYLIQVMDELTGQQRSLAWAVLFIFPDNNNGSRIIVTTRLANVAKHLSSYCLEMDFLDDDKSWNLFCEKAFAQEGCPPKLEKIGRKITRKCKGLPLSIVVIGRLLAKSYKTQEYWENIAEDMNSILNSGDDEHCLKILSSSYSHLPAHLKPCFLYMGIFPEDHEIRVSRLIKLWVAEGFLKPKRSKSLEEVAEDYLKDLVDRNLILVCRWGSSGKIKTCEIHDILRDVCLRLGRKEKFLCVMRLLSPDVPQGISGERRIIIHENVPQMKYYLQFHHALYSASLARSLICNFERFGQLSFTSRLLRILSVIDRYRPEAVFHLVNLRYLALRPHRVFNYALPSSVSLLWNVQTLILRGYSYRIVLPSEIWEMPQLRHVEFDAIFLPDTSTDRQDDFVLGNLQTLLKVVDFRCKEEVLKRIPNIKKLQICYDDFSRRYKGESYYYLYNLNRLKKLESLNCFFHKLPNRIDLLQNFTFPCSLKKLTLERCGLHWEDLTYIGSLPYLEVLKLESKAVDNSNWIPVEGEFVSLKYLKICQCDLIYWSANNTHFPVLEKLVLIQLPIREIPLGIGEIPTLGSIHLEHCRESAVISAKKILDEQESYGNVGLQVRAIFWDKTELKSFSETMELESSAASDNFQVEAIW</sequence>
<keyword evidence="16" id="KW-1185">Reference proteome</keyword>
<organism evidence="15 16">
    <name type="scientific">Buddleja alternifolia</name>
    <dbReference type="NCBI Taxonomy" id="168488"/>
    <lineage>
        <taxon>Eukaryota</taxon>
        <taxon>Viridiplantae</taxon>
        <taxon>Streptophyta</taxon>
        <taxon>Embryophyta</taxon>
        <taxon>Tracheophyta</taxon>
        <taxon>Spermatophyta</taxon>
        <taxon>Magnoliopsida</taxon>
        <taxon>eudicotyledons</taxon>
        <taxon>Gunneridae</taxon>
        <taxon>Pentapetalae</taxon>
        <taxon>asterids</taxon>
        <taxon>lamiids</taxon>
        <taxon>Lamiales</taxon>
        <taxon>Scrophulariaceae</taxon>
        <taxon>Buddlejeae</taxon>
        <taxon>Buddleja</taxon>
    </lineage>
</organism>
<dbReference type="SUPFAM" id="SSF52058">
    <property type="entry name" value="L domain-like"/>
    <property type="match status" value="1"/>
</dbReference>
<dbReference type="InterPro" id="IPR036388">
    <property type="entry name" value="WH-like_DNA-bd_sf"/>
</dbReference>
<evidence type="ECO:0000256" key="3">
    <source>
        <dbReference type="ARBA" id="ARBA00008894"/>
    </source>
</evidence>
<dbReference type="InterPro" id="IPR044974">
    <property type="entry name" value="Disease_R_plants"/>
</dbReference>
<dbReference type="GO" id="GO:0005524">
    <property type="term" value="F:ATP binding"/>
    <property type="evidence" value="ECO:0007669"/>
    <property type="project" value="UniProtKB-KW"/>
</dbReference>
<dbReference type="Gene3D" id="1.10.8.430">
    <property type="entry name" value="Helical domain of apoptotic protease-activating factors"/>
    <property type="match status" value="1"/>
</dbReference>
<dbReference type="Gene3D" id="3.80.10.10">
    <property type="entry name" value="Ribonuclease Inhibitor"/>
    <property type="match status" value="1"/>
</dbReference>
<comment type="similarity">
    <text evidence="3">Belongs to the disease resistance NB-LRR family.</text>
</comment>
<dbReference type="PANTHER" id="PTHR23155:SF1152">
    <property type="entry name" value="AAA+ ATPASE DOMAIN-CONTAINING PROTEIN"/>
    <property type="match status" value="1"/>
</dbReference>
<evidence type="ECO:0000256" key="11">
    <source>
        <dbReference type="SAM" id="MobiDB-lite"/>
    </source>
</evidence>
<feature type="domain" description="Disease resistance protein winged helix" evidence="13">
    <location>
        <begin position="304"/>
        <end position="374"/>
    </location>
</feature>
<evidence type="ECO:0000256" key="5">
    <source>
        <dbReference type="ARBA" id="ARBA00022614"/>
    </source>
</evidence>
<dbReference type="InterPro" id="IPR002182">
    <property type="entry name" value="NB-ARC"/>
</dbReference>
<evidence type="ECO:0008006" key="17">
    <source>
        <dbReference type="Google" id="ProtNLM"/>
    </source>
</evidence>
<dbReference type="GO" id="GO:0009626">
    <property type="term" value="P:plant-type hypersensitive response"/>
    <property type="evidence" value="ECO:0007669"/>
    <property type="project" value="UniProtKB-KW"/>
</dbReference>
<evidence type="ECO:0000313" key="15">
    <source>
        <dbReference type="EMBL" id="KAG8388600.1"/>
    </source>
</evidence>
<dbReference type="GO" id="GO:0043531">
    <property type="term" value="F:ADP binding"/>
    <property type="evidence" value="ECO:0007669"/>
    <property type="project" value="InterPro"/>
</dbReference>
<evidence type="ECO:0000259" key="12">
    <source>
        <dbReference type="Pfam" id="PF00931"/>
    </source>
</evidence>
<dbReference type="PANTHER" id="PTHR23155">
    <property type="entry name" value="DISEASE RESISTANCE PROTEIN RP"/>
    <property type="match status" value="1"/>
</dbReference>
<evidence type="ECO:0000256" key="1">
    <source>
        <dbReference type="ARBA" id="ARBA00002074"/>
    </source>
</evidence>
<evidence type="ECO:0000259" key="14">
    <source>
        <dbReference type="Pfam" id="PF23598"/>
    </source>
</evidence>
<evidence type="ECO:0000256" key="9">
    <source>
        <dbReference type="ARBA" id="ARBA00022821"/>
    </source>
</evidence>
<dbReference type="SUPFAM" id="SSF52540">
    <property type="entry name" value="P-loop containing nucleoside triphosphate hydrolases"/>
    <property type="match status" value="1"/>
</dbReference>
<keyword evidence="4" id="KW-0963">Cytoplasm</keyword>
<dbReference type="GO" id="GO:0005737">
    <property type="term" value="C:cytoplasm"/>
    <property type="evidence" value="ECO:0007669"/>
    <property type="project" value="UniProtKB-SubCell"/>
</dbReference>